<gene>
    <name evidence="4" type="ORF">C8A04DRAFT_32700</name>
</gene>
<sequence>METPIPVPSLTVYCGAAVGNHYVASPFVLKLETRLRLSGFAYRTEFGSLLQAPRGKVPFVKLESPAIVEGEKGKEELLTDSALITERLVRDGHIADWNSRLTGAERAKDVAVRALLEDRWYFFAARERWMDNYYAMRDDTLGFIPWPFRVVLGLVLYRKIKDRLDGQGALRYTDEEAAAAGAEAWENVNELLVESHRKAQEKGKVGPFWVLGGPQPTEADATVFGFIVGSLDRLQAPATEKVVRGFPVMMEYARRIHDAYFSDYKRWTDGEVDAQVSET</sequence>
<dbReference type="RefSeq" id="XP_062633173.1">
    <property type="nucleotide sequence ID" value="XM_062782186.1"/>
</dbReference>
<dbReference type="SFLD" id="SFLDS00019">
    <property type="entry name" value="Glutathione_Transferase_(cytos"/>
    <property type="match status" value="1"/>
</dbReference>
<dbReference type="GeneID" id="87818799"/>
<dbReference type="AlphaFoldDB" id="A0AAN6UV48"/>
<protein>
    <recommendedName>
        <fullName evidence="3">Thioredoxin-like fold domain-containing protein</fullName>
    </recommendedName>
</protein>
<dbReference type="InterPro" id="IPR040079">
    <property type="entry name" value="Glutathione_S-Trfase"/>
</dbReference>
<dbReference type="Pfam" id="PF17172">
    <property type="entry name" value="GST_N_4"/>
    <property type="match status" value="1"/>
</dbReference>
<comment type="caution">
    <text evidence="4">The sequence shown here is derived from an EMBL/GenBank/DDBJ whole genome shotgun (WGS) entry which is preliminary data.</text>
</comment>
<keyword evidence="5" id="KW-1185">Reference proteome</keyword>
<dbReference type="SFLD" id="SFLDG01180">
    <property type="entry name" value="SUF1"/>
    <property type="match status" value="1"/>
</dbReference>
<dbReference type="Proteomes" id="UP001302676">
    <property type="component" value="Unassembled WGS sequence"/>
</dbReference>
<comment type="similarity">
    <text evidence="1">Belongs to the FAX family.</text>
</comment>
<reference evidence="4" key="2">
    <citation type="submission" date="2023-05" db="EMBL/GenBank/DDBJ databases">
        <authorList>
            <consortium name="Lawrence Berkeley National Laboratory"/>
            <person name="Steindorff A."/>
            <person name="Hensen N."/>
            <person name="Bonometti L."/>
            <person name="Westerberg I."/>
            <person name="Brannstrom I.O."/>
            <person name="Guillou S."/>
            <person name="Cros-Aarteil S."/>
            <person name="Calhoun S."/>
            <person name="Haridas S."/>
            <person name="Kuo A."/>
            <person name="Mondo S."/>
            <person name="Pangilinan J."/>
            <person name="Riley R."/>
            <person name="Labutti K."/>
            <person name="Andreopoulos B."/>
            <person name="Lipzen A."/>
            <person name="Chen C."/>
            <person name="Yanf M."/>
            <person name="Daum C."/>
            <person name="Ng V."/>
            <person name="Clum A."/>
            <person name="Ohm R."/>
            <person name="Martin F."/>
            <person name="Silar P."/>
            <person name="Natvig D."/>
            <person name="Lalanne C."/>
            <person name="Gautier V."/>
            <person name="Ament-Velasquez S.L."/>
            <person name="Kruys A."/>
            <person name="Hutchinson M.I."/>
            <person name="Powell A.J."/>
            <person name="Barry K."/>
            <person name="Miller A.N."/>
            <person name="Grigoriev I.V."/>
            <person name="Debuchy R."/>
            <person name="Gladieux P."/>
            <person name="Thoren M.H."/>
            <person name="Johannesson H."/>
        </authorList>
    </citation>
    <scope>NUCLEOTIDE SEQUENCE</scope>
    <source>
        <strain evidence="4">CBS 141.50</strain>
    </source>
</reference>
<dbReference type="EMBL" id="MU853649">
    <property type="protein sequence ID" value="KAK4139802.1"/>
    <property type="molecule type" value="Genomic_DNA"/>
</dbReference>
<evidence type="ECO:0000256" key="1">
    <source>
        <dbReference type="ARBA" id="ARBA00006475"/>
    </source>
</evidence>
<dbReference type="PANTHER" id="PTHR12289:SF41">
    <property type="entry name" value="FAILED AXON CONNECTIONS-RELATED"/>
    <property type="match status" value="1"/>
</dbReference>
<reference evidence="4" key="1">
    <citation type="journal article" date="2023" name="Mol. Phylogenet. Evol.">
        <title>Genome-scale phylogeny and comparative genomics of the fungal order Sordariales.</title>
        <authorList>
            <person name="Hensen N."/>
            <person name="Bonometti L."/>
            <person name="Westerberg I."/>
            <person name="Brannstrom I.O."/>
            <person name="Guillou S."/>
            <person name="Cros-Aarteil S."/>
            <person name="Calhoun S."/>
            <person name="Haridas S."/>
            <person name="Kuo A."/>
            <person name="Mondo S."/>
            <person name="Pangilinan J."/>
            <person name="Riley R."/>
            <person name="LaButti K."/>
            <person name="Andreopoulos B."/>
            <person name="Lipzen A."/>
            <person name="Chen C."/>
            <person name="Yan M."/>
            <person name="Daum C."/>
            <person name="Ng V."/>
            <person name="Clum A."/>
            <person name="Steindorff A."/>
            <person name="Ohm R.A."/>
            <person name="Martin F."/>
            <person name="Silar P."/>
            <person name="Natvig D.O."/>
            <person name="Lalanne C."/>
            <person name="Gautier V."/>
            <person name="Ament-Velasquez S.L."/>
            <person name="Kruys A."/>
            <person name="Hutchinson M.I."/>
            <person name="Powell A.J."/>
            <person name="Barry K."/>
            <person name="Miller A.N."/>
            <person name="Grigoriev I.V."/>
            <person name="Debuchy R."/>
            <person name="Gladieux P."/>
            <person name="Hiltunen Thoren M."/>
            <person name="Johannesson H."/>
        </authorList>
    </citation>
    <scope>NUCLEOTIDE SEQUENCE</scope>
    <source>
        <strain evidence="4">CBS 141.50</strain>
    </source>
</reference>
<dbReference type="GO" id="GO:0005737">
    <property type="term" value="C:cytoplasm"/>
    <property type="evidence" value="ECO:0007669"/>
    <property type="project" value="TreeGrafter"/>
</dbReference>
<dbReference type="InterPro" id="IPR012336">
    <property type="entry name" value="Thioredoxin-like_fold"/>
</dbReference>
<dbReference type="InterPro" id="IPR026928">
    <property type="entry name" value="FAX/IsoI-like"/>
</dbReference>
<dbReference type="InterPro" id="IPR050931">
    <property type="entry name" value="Mito_Protein_Transport_Metaxin"/>
</dbReference>
<organism evidence="4 5">
    <name type="scientific">Dichotomopilus funicola</name>
    <dbReference type="NCBI Taxonomy" id="1934379"/>
    <lineage>
        <taxon>Eukaryota</taxon>
        <taxon>Fungi</taxon>
        <taxon>Dikarya</taxon>
        <taxon>Ascomycota</taxon>
        <taxon>Pezizomycotina</taxon>
        <taxon>Sordariomycetes</taxon>
        <taxon>Sordariomycetidae</taxon>
        <taxon>Sordariales</taxon>
        <taxon>Chaetomiaceae</taxon>
        <taxon>Dichotomopilus</taxon>
    </lineage>
</organism>
<comment type="similarity">
    <text evidence="2">Belongs to the GST superfamily.</text>
</comment>
<dbReference type="SFLD" id="SFLDG01200">
    <property type="entry name" value="SUF1.1"/>
    <property type="match status" value="1"/>
</dbReference>
<evidence type="ECO:0000256" key="2">
    <source>
        <dbReference type="ARBA" id="ARBA00007409"/>
    </source>
</evidence>
<dbReference type="PANTHER" id="PTHR12289">
    <property type="entry name" value="METAXIN RELATED"/>
    <property type="match status" value="1"/>
</dbReference>
<name>A0AAN6UV48_9PEZI</name>
<evidence type="ECO:0000259" key="3">
    <source>
        <dbReference type="Pfam" id="PF17172"/>
    </source>
</evidence>
<accession>A0AAN6UV48</accession>
<proteinExistence type="inferred from homology"/>
<evidence type="ECO:0000313" key="5">
    <source>
        <dbReference type="Proteomes" id="UP001302676"/>
    </source>
</evidence>
<evidence type="ECO:0000313" key="4">
    <source>
        <dbReference type="EMBL" id="KAK4139802.1"/>
    </source>
</evidence>
<feature type="domain" description="Thioredoxin-like fold" evidence="3">
    <location>
        <begin position="26"/>
        <end position="132"/>
    </location>
</feature>